<evidence type="ECO:0000256" key="1">
    <source>
        <dbReference type="ARBA" id="ARBA00002501"/>
    </source>
</evidence>
<proteinExistence type="inferred from homology"/>
<evidence type="ECO:0000259" key="8">
    <source>
        <dbReference type="Pfam" id="PF14510"/>
    </source>
</evidence>
<dbReference type="OrthoDB" id="5314306at2759"/>
<name>A0A5A7QT20_STRAF</name>
<comment type="function">
    <text evidence="1">May be involved in both secretory and endocytic intracellular trafficking in the endosomal/prevacuolar compartments.</text>
</comment>
<evidence type="ECO:0000313" key="9">
    <source>
        <dbReference type="EMBL" id="GER48394.1"/>
    </source>
</evidence>
<dbReference type="GO" id="GO:0005783">
    <property type="term" value="C:endoplasmic reticulum"/>
    <property type="evidence" value="ECO:0007669"/>
    <property type="project" value="UniProtKB-ARBA"/>
</dbReference>
<gene>
    <name evidence="9" type="ORF">STAS_25561</name>
</gene>
<evidence type="ECO:0000256" key="2">
    <source>
        <dbReference type="ARBA" id="ARBA00004141"/>
    </source>
</evidence>
<evidence type="ECO:0000256" key="5">
    <source>
        <dbReference type="ARBA" id="ARBA00022989"/>
    </source>
</evidence>
<feature type="transmembrane region" description="Helical" evidence="7">
    <location>
        <begin position="480"/>
        <end position="505"/>
    </location>
</feature>
<dbReference type="PANTHER" id="PTHR48040:SF35">
    <property type="entry name" value="ABC TRANSPORTER G FAMILY MEMBER 39-LIKE"/>
    <property type="match status" value="1"/>
</dbReference>
<feature type="domain" description="Pleiotropic ABC efflux transporter N-terminal" evidence="8">
    <location>
        <begin position="360"/>
        <end position="410"/>
    </location>
</feature>
<sequence>MGHKIYSLYSFDVAEEVFEEVALPPQEDPAATFIVIPQVAVLGDSLLIAASGWKKVYRVDDPMSLPTVFVCVLKNGELIMDKWRDDDYGNCLSAYDPRARQFKDLEPLPFSQIRQYGGVASLNDHQESLVLLDCTPVADPRSMSCQVQIKRKTPSGEKLDIKIQGIIGPCASLDKPYNFSVVQKGPFCSDTVIGQRILLHGSCVALIRLPPYHSSGQMRLGAITLSRRWVAGLGIKEFLPPIGRSADRIGYQIKGHGSFGIITVLASCQGQKASNSFRRTASSAFRNDSYEMFSGSSRAHEDEDDEEALKWAALEKLPTFDRLRKGLLVGSKGVVDEVDVEDLGARDRKELLERLVKVVEEDNEKFLLKLKNRIDRVGISLPTIEVRFEHLNVETEVHLGNRALPTLRNVLINISEAASCIGRNFSYFRVNYLSLLALSLSFSLLLLLALLGAWLFLYAFRPSDQPVVVAGRAFSDREMLGILVVFITSVGSLLISALLAGLAVVCPHGAFRMPEDLFLDEQEPIGSEFLSFLGACDSDLVRSGRLEWDSTYPSRFADWGCSRGECEIGASGDDQQGEIGADEEHIFSMRIVDGDHQWALVVFPFPSLCMLEARPAS</sequence>
<keyword evidence="4 7" id="KW-0812">Transmembrane</keyword>
<dbReference type="EMBL" id="BKCP01008292">
    <property type="protein sequence ID" value="GER48394.1"/>
    <property type="molecule type" value="Genomic_DNA"/>
</dbReference>
<dbReference type="InterPro" id="IPR029481">
    <property type="entry name" value="ABC_trans_N"/>
</dbReference>
<evidence type="ECO:0000256" key="6">
    <source>
        <dbReference type="ARBA" id="ARBA00023136"/>
    </source>
</evidence>
<feature type="transmembrane region" description="Helical" evidence="7">
    <location>
        <begin position="432"/>
        <end position="460"/>
    </location>
</feature>
<keyword evidence="6 7" id="KW-0472">Membrane</keyword>
<comment type="caution">
    <text evidence="9">The sequence shown here is derived from an EMBL/GenBank/DDBJ whole genome shotgun (WGS) entry which is preliminary data.</text>
</comment>
<comment type="similarity">
    <text evidence="3">Belongs to the PRA1 family.</text>
</comment>
<keyword evidence="5 7" id="KW-1133">Transmembrane helix</keyword>
<evidence type="ECO:0000256" key="7">
    <source>
        <dbReference type="SAM" id="Phobius"/>
    </source>
</evidence>
<dbReference type="InterPro" id="IPR004895">
    <property type="entry name" value="Prenylated_rab_accept_PRA1"/>
</dbReference>
<evidence type="ECO:0000313" key="10">
    <source>
        <dbReference type="Proteomes" id="UP000325081"/>
    </source>
</evidence>
<reference evidence="10" key="1">
    <citation type="journal article" date="2019" name="Curr. Biol.">
        <title>Genome Sequence of Striga asiatica Provides Insight into the Evolution of Plant Parasitism.</title>
        <authorList>
            <person name="Yoshida S."/>
            <person name="Kim S."/>
            <person name="Wafula E.K."/>
            <person name="Tanskanen J."/>
            <person name="Kim Y.M."/>
            <person name="Honaas L."/>
            <person name="Yang Z."/>
            <person name="Spallek T."/>
            <person name="Conn C.E."/>
            <person name="Ichihashi Y."/>
            <person name="Cheong K."/>
            <person name="Cui S."/>
            <person name="Der J.P."/>
            <person name="Gundlach H."/>
            <person name="Jiao Y."/>
            <person name="Hori C."/>
            <person name="Ishida J.K."/>
            <person name="Kasahara H."/>
            <person name="Kiba T."/>
            <person name="Kim M.S."/>
            <person name="Koo N."/>
            <person name="Laohavisit A."/>
            <person name="Lee Y.H."/>
            <person name="Lumba S."/>
            <person name="McCourt P."/>
            <person name="Mortimer J.C."/>
            <person name="Mutuku J.M."/>
            <person name="Nomura T."/>
            <person name="Sasaki-Sekimoto Y."/>
            <person name="Seto Y."/>
            <person name="Wang Y."/>
            <person name="Wakatake T."/>
            <person name="Sakakibara H."/>
            <person name="Demura T."/>
            <person name="Yamaguchi S."/>
            <person name="Yoneyama K."/>
            <person name="Manabe R.I."/>
            <person name="Nelson D.C."/>
            <person name="Schulman A.H."/>
            <person name="Timko M.P."/>
            <person name="dePamphilis C.W."/>
            <person name="Choi D."/>
            <person name="Shirasu K."/>
        </authorList>
    </citation>
    <scope>NUCLEOTIDE SEQUENCE [LARGE SCALE GENOMIC DNA]</scope>
    <source>
        <strain evidence="10">cv. UVA1</strain>
    </source>
</reference>
<accession>A0A5A7QT20</accession>
<evidence type="ECO:0000256" key="4">
    <source>
        <dbReference type="ARBA" id="ARBA00022692"/>
    </source>
</evidence>
<dbReference type="GO" id="GO:0016192">
    <property type="term" value="P:vesicle-mediated transport"/>
    <property type="evidence" value="ECO:0007669"/>
    <property type="project" value="UniProtKB-ARBA"/>
</dbReference>
<evidence type="ECO:0000256" key="3">
    <source>
        <dbReference type="ARBA" id="ARBA00006483"/>
    </source>
</evidence>
<keyword evidence="10" id="KW-1185">Reference proteome</keyword>
<protein>
    <submittedName>
        <fullName evidence="9">Pleiotropic drug resistance protein 1</fullName>
    </submittedName>
</protein>
<dbReference type="GO" id="GO:0016020">
    <property type="term" value="C:membrane"/>
    <property type="evidence" value="ECO:0007669"/>
    <property type="project" value="UniProtKB-SubCell"/>
</dbReference>
<dbReference type="Proteomes" id="UP000325081">
    <property type="component" value="Unassembled WGS sequence"/>
</dbReference>
<dbReference type="Pfam" id="PF14510">
    <property type="entry name" value="ABC_trans_N"/>
    <property type="match status" value="1"/>
</dbReference>
<dbReference type="AlphaFoldDB" id="A0A5A7QT20"/>
<dbReference type="PANTHER" id="PTHR48040">
    <property type="entry name" value="PLEIOTROPIC DRUG RESISTANCE PROTEIN 1-LIKE ISOFORM X1"/>
    <property type="match status" value="1"/>
</dbReference>
<organism evidence="9 10">
    <name type="scientific">Striga asiatica</name>
    <name type="common">Asiatic witchweed</name>
    <name type="synonym">Buchnera asiatica</name>
    <dbReference type="NCBI Taxonomy" id="4170"/>
    <lineage>
        <taxon>Eukaryota</taxon>
        <taxon>Viridiplantae</taxon>
        <taxon>Streptophyta</taxon>
        <taxon>Embryophyta</taxon>
        <taxon>Tracheophyta</taxon>
        <taxon>Spermatophyta</taxon>
        <taxon>Magnoliopsida</taxon>
        <taxon>eudicotyledons</taxon>
        <taxon>Gunneridae</taxon>
        <taxon>Pentapetalae</taxon>
        <taxon>asterids</taxon>
        <taxon>lamiids</taxon>
        <taxon>Lamiales</taxon>
        <taxon>Orobanchaceae</taxon>
        <taxon>Buchnereae</taxon>
        <taxon>Striga</taxon>
    </lineage>
</organism>
<comment type="subcellular location">
    <subcellularLocation>
        <location evidence="2">Membrane</location>
        <topology evidence="2">Multi-pass membrane protein</topology>
    </subcellularLocation>
</comment>
<dbReference type="Pfam" id="PF03208">
    <property type="entry name" value="PRA1"/>
    <property type="match status" value="1"/>
</dbReference>